<evidence type="ECO:0000256" key="3">
    <source>
        <dbReference type="ARBA" id="ARBA00024226"/>
    </source>
</evidence>
<dbReference type="EC" id="1.2.1.3" evidence="3"/>
<dbReference type="AlphaFoldDB" id="S3DIY0"/>
<dbReference type="GeneID" id="19471114"/>
<dbReference type="InterPro" id="IPR029510">
    <property type="entry name" value="Ald_DH_CS_GLU"/>
</dbReference>
<dbReference type="InterPro" id="IPR016163">
    <property type="entry name" value="Ald_DH_C"/>
</dbReference>
<sequence length="485" mass="53207">MNGTKETPIEFEKFHNIVDGLPRSSTNFHRGTNPSDGKELWEVPIASENDLDDAVEAARKAFKTWSKTKWEDRQEIIKNIAKEFMKYEAEMGKLVMLEGGKPIQFAKFDLGNASKGLLWAASEKKFEDEIISDNADLKLTMRHVPLGVVGAICPWNFPLPISMNKIGPALLTGSTIIMKPSPFTPYSILKLVEIAQKFLPPGVLQALNGDDKLGPLMTEHPGINMITFTGSTPTGKRVMASCAKTLKRVTLELGGNSAAIICPDVDVNKVAPKVALAAFFNSGQICVASKRLYVHKDIYADMLAAVKKVVEGWKTAPAVEEGTMLGPVQNKMQHAIVKDFFEDCASQGYDFALQGEVGKGEGFVVQPAIIDNPPDDSRIVREEQFGPIVPMLQWEDEDEVIARVNDTTTGLGGAVYCADLDRAQRLASRIEAGNIWINSNEKPLPNAFFSGWKESGIGGESGRLGLYNYMNTQVTHLYKADVAKL</sequence>
<name>S3DIY0_GLAL2</name>
<dbReference type="InterPro" id="IPR016160">
    <property type="entry name" value="Ald_DH_CS_CYS"/>
</dbReference>
<dbReference type="KEGG" id="glz:GLAREA_12073"/>
<keyword evidence="9" id="KW-1185">Reference proteome</keyword>
<dbReference type="HOGENOM" id="CLU_005391_0_0_1"/>
<protein>
    <recommendedName>
        <fullName evidence="3">aldehyde dehydrogenase (NAD(+))</fullName>
        <ecNumber evidence="3">1.2.1.3</ecNumber>
    </recommendedName>
</protein>
<dbReference type="Proteomes" id="UP000016922">
    <property type="component" value="Unassembled WGS sequence"/>
</dbReference>
<dbReference type="STRING" id="1116229.S3DIY0"/>
<dbReference type="InterPro" id="IPR015590">
    <property type="entry name" value="Aldehyde_DH_dom"/>
</dbReference>
<reference evidence="8 9" key="1">
    <citation type="journal article" date="2013" name="BMC Genomics">
        <title>Genomics-driven discovery of the pneumocandin biosynthetic gene cluster in the fungus Glarea lozoyensis.</title>
        <authorList>
            <person name="Chen L."/>
            <person name="Yue Q."/>
            <person name="Zhang X."/>
            <person name="Xiang M."/>
            <person name="Wang C."/>
            <person name="Li S."/>
            <person name="Che Y."/>
            <person name="Ortiz-Lopez F.J."/>
            <person name="Bills G.F."/>
            <person name="Liu X."/>
            <person name="An Z."/>
        </authorList>
    </citation>
    <scope>NUCLEOTIDE SEQUENCE [LARGE SCALE GENOMIC DNA]</scope>
    <source>
        <strain evidence="9">ATCC 20868 / MF5171</strain>
    </source>
</reference>
<dbReference type="GO" id="GO:0004029">
    <property type="term" value="F:aldehyde dehydrogenase (NAD+) activity"/>
    <property type="evidence" value="ECO:0007669"/>
    <property type="project" value="UniProtKB-EC"/>
</dbReference>
<dbReference type="InterPro" id="IPR044086">
    <property type="entry name" value="LUC3-like"/>
</dbReference>
<evidence type="ECO:0000256" key="4">
    <source>
        <dbReference type="ARBA" id="ARBA00049194"/>
    </source>
</evidence>
<dbReference type="Pfam" id="PF00171">
    <property type="entry name" value="Aldedh"/>
    <property type="match status" value="1"/>
</dbReference>
<evidence type="ECO:0000313" key="9">
    <source>
        <dbReference type="Proteomes" id="UP000016922"/>
    </source>
</evidence>
<feature type="domain" description="Aldehyde dehydrogenase" evidence="7">
    <location>
        <begin position="30"/>
        <end position="473"/>
    </location>
</feature>
<evidence type="ECO:0000256" key="6">
    <source>
        <dbReference type="RuleBase" id="RU003345"/>
    </source>
</evidence>
<dbReference type="InterPro" id="IPR016162">
    <property type="entry name" value="Ald_DH_N"/>
</dbReference>
<proteinExistence type="inferred from homology"/>
<keyword evidence="2 6" id="KW-0560">Oxidoreductase</keyword>
<evidence type="ECO:0000313" key="8">
    <source>
        <dbReference type="EMBL" id="EPE31991.1"/>
    </source>
</evidence>
<gene>
    <name evidence="8" type="ORF">GLAREA_12073</name>
</gene>
<dbReference type="InterPro" id="IPR016161">
    <property type="entry name" value="Ald_DH/histidinol_DH"/>
</dbReference>
<organism evidence="8 9">
    <name type="scientific">Glarea lozoyensis (strain ATCC 20868 / MF5171)</name>
    <dbReference type="NCBI Taxonomy" id="1116229"/>
    <lineage>
        <taxon>Eukaryota</taxon>
        <taxon>Fungi</taxon>
        <taxon>Dikarya</taxon>
        <taxon>Ascomycota</taxon>
        <taxon>Pezizomycotina</taxon>
        <taxon>Leotiomycetes</taxon>
        <taxon>Helotiales</taxon>
        <taxon>Helotiaceae</taxon>
        <taxon>Glarea</taxon>
    </lineage>
</organism>
<evidence type="ECO:0000256" key="5">
    <source>
        <dbReference type="PROSITE-ProRule" id="PRU10007"/>
    </source>
</evidence>
<dbReference type="SUPFAM" id="SSF53720">
    <property type="entry name" value="ALDH-like"/>
    <property type="match status" value="1"/>
</dbReference>
<dbReference type="eggNOG" id="KOG2450">
    <property type="taxonomic scope" value="Eukaryota"/>
</dbReference>
<dbReference type="PANTHER" id="PTHR11699">
    <property type="entry name" value="ALDEHYDE DEHYDROGENASE-RELATED"/>
    <property type="match status" value="1"/>
</dbReference>
<dbReference type="OMA" id="APCMHAG"/>
<evidence type="ECO:0000259" key="7">
    <source>
        <dbReference type="Pfam" id="PF00171"/>
    </source>
</evidence>
<dbReference type="FunFam" id="3.40.605.10:FF:000007">
    <property type="entry name" value="NAD/NADP-dependent betaine aldehyde dehydrogenase"/>
    <property type="match status" value="1"/>
</dbReference>
<comment type="similarity">
    <text evidence="1 6">Belongs to the aldehyde dehydrogenase family.</text>
</comment>
<dbReference type="RefSeq" id="XP_008081046.1">
    <property type="nucleotide sequence ID" value="XM_008082855.1"/>
</dbReference>
<comment type="catalytic activity">
    <reaction evidence="4">
        <text>an aldehyde + NAD(+) + H2O = a carboxylate + NADH + 2 H(+)</text>
        <dbReference type="Rhea" id="RHEA:16185"/>
        <dbReference type="ChEBI" id="CHEBI:15377"/>
        <dbReference type="ChEBI" id="CHEBI:15378"/>
        <dbReference type="ChEBI" id="CHEBI:17478"/>
        <dbReference type="ChEBI" id="CHEBI:29067"/>
        <dbReference type="ChEBI" id="CHEBI:57540"/>
        <dbReference type="ChEBI" id="CHEBI:57945"/>
        <dbReference type="EC" id="1.2.1.3"/>
    </reaction>
</comment>
<dbReference type="PROSITE" id="PS00070">
    <property type="entry name" value="ALDEHYDE_DEHYDR_CYS"/>
    <property type="match status" value="1"/>
</dbReference>
<evidence type="ECO:0000256" key="1">
    <source>
        <dbReference type="ARBA" id="ARBA00009986"/>
    </source>
</evidence>
<evidence type="ECO:0000256" key="2">
    <source>
        <dbReference type="ARBA" id="ARBA00023002"/>
    </source>
</evidence>
<dbReference type="CDD" id="cd07106">
    <property type="entry name" value="ALDH_AldA-AAD23400"/>
    <property type="match status" value="1"/>
</dbReference>
<feature type="active site" evidence="5">
    <location>
        <position position="252"/>
    </location>
</feature>
<dbReference type="Gene3D" id="3.40.605.10">
    <property type="entry name" value="Aldehyde Dehydrogenase, Chain A, domain 1"/>
    <property type="match status" value="1"/>
</dbReference>
<dbReference type="OrthoDB" id="310895at2759"/>
<dbReference type="PROSITE" id="PS00687">
    <property type="entry name" value="ALDEHYDE_DEHYDR_GLU"/>
    <property type="match status" value="1"/>
</dbReference>
<dbReference type="EMBL" id="KE145360">
    <property type="protein sequence ID" value="EPE31991.1"/>
    <property type="molecule type" value="Genomic_DNA"/>
</dbReference>
<dbReference type="Gene3D" id="3.40.309.10">
    <property type="entry name" value="Aldehyde Dehydrogenase, Chain A, domain 2"/>
    <property type="match status" value="1"/>
</dbReference>
<accession>S3DIY0</accession>